<feature type="region of interest" description="Disordered" evidence="1">
    <location>
        <begin position="119"/>
        <end position="192"/>
    </location>
</feature>
<dbReference type="EMBL" id="CAUJNA010003261">
    <property type="protein sequence ID" value="CAJ1397266.1"/>
    <property type="molecule type" value="Genomic_DNA"/>
</dbReference>
<reference evidence="2" key="1">
    <citation type="submission" date="2023-08" db="EMBL/GenBank/DDBJ databases">
        <authorList>
            <person name="Chen Y."/>
            <person name="Shah S."/>
            <person name="Dougan E. K."/>
            <person name="Thang M."/>
            <person name="Chan C."/>
        </authorList>
    </citation>
    <scope>NUCLEOTIDE SEQUENCE</scope>
</reference>
<keyword evidence="3" id="KW-1185">Reference proteome</keyword>
<sequence>MRREDEPRESPPDCSEHAGGGFAVGMPVQCFNQNKKEWEDGNVTRRYQQDKVIVFDVDCKGSIVRMLPASRLRHSRFAVGDNVMYYSNHNKSWVTAKVQKIFWSKRTCDLDIKKGELTSAVSGRQAREGQRRRRPPGRPGKPGVGSHPRGGKDARRSVPAKAGKPRFLRGGAKSSAARVAPVPNHAGATAKF</sequence>
<feature type="compositionally biased region" description="Basic and acidic residues" evidence="1">
    <location>
        <begin position="1"/>
        <end position="16"/>
    </location>
</feature>
<feature type="region of interest" description="Disordered" evidence="1">
    <location>
        <begin position="1"/>
        <end position="20"/>
    </location>
</feature>
<gene>
    <name evidence="2" type="ORF">EVOR1521_LOCUS21318</name>
</gene>
<proteinExistence type="predicted"/>
<accession>A0AA36NBE2</accession>
<protein>
    <submittedName>
        <fullName evidence="2">Uncharacterized protein</fullName>
    </submittedName>
</protein>
<dbReference type="Proteomes" id="UP001178507">
    <property type="component" value="Unassembled WGS sequence"/>
</dbReference>
<evidence type="ECO:0000313" key="3">
    <source>
        <dbReference type="Proteomes" id="UP001178507"/>
    </source>
</evidence>
<name>A0AA36NBE2_9DINO</name>
<evidence type="ECO:0000256" key="1">
    <source>
        <dbReference type="SAM" id="MobiDB-lite"/>
    </source>
</evidence>
<evidence type="ECO:0000313" key="2">
    <source>
        <dbReference type="EMBL" id="CAJ1397266.1"/>
    </source>
</evidence>
<dbReference type="AlphaFoldDB" id="A0AA36NBE2"/>
<comment type="caution">
    <text evidence="2">The sequence shown here is derived from an EMBL/GenBank/DDBJ whole genome shotgun (WGS) entry which is preliminary data.</text>
</comment>
<organism evidence="2 3">
    <name type="scientific">Effrenium voratum</name>
    <dbReference type="NCBI Taxonomy" id="2562239"/>
    <lineage>
        <taxon>Eukaryota</taxon>
        <taxon>Sar</taxon>
        <taxon>Alveolata</taxon>
        <taxon>Dinophyceae</taxon>
        <taxon>Suessiales</taxon>
        <taxon>Symbiodiniaceae</taxon>
        <taxon>Effrenium</taxon>
    </lineage>
</organism>